<organism evidence="2 3">
    <name type="scientific">Winogradskyella immobilis</name>
    <dbReference type="NCBI Taxonomy" id="2816852"/>
    <lineage>
        <taxon>Bacteria</taxon>
        <taxon>Pseudomonadati</taxon>
        <taxon>Bacteroidota</taxon>
        <taxon>Flavobacteriia</taxon>
        <taxon>Flavobacteriales</taxon>
        <taxon>Flavobacteriaceae</taxon>
        <taxon>Winogradskyella</taxon>
    </lineage>
</organism>
<dbReference type="Pfam" id="PF00501">
    <property type="entry name" value="AMP-binding"/>
    <property type="match status" value="1"/>
</dbReference>
<dbReference type="InterPro" id="IPR042099">
    <property type="entry name" value="ANL_N_sf"/>
</dbReference>
<comment type="caution">
    <text evidence="2">The sequence shown here is derived from an EMBL/GenBank/DDBJ whole genome shotgun (WGS) entry which is preliminary data.</text>
</comment>
<proteinExistence type="predicted"/>
<accession>A0ABS8EKG8</accession>
<dbReference type="Gene3D" id="3.30.300.30">
    <property type="match status" value="1"/>
</dbReference>
<dbReference type="PANTHER" id="PTHR43201">
    <property type="entry name" value="ACYL-COA SYNTHETASE"/>
    <property type="match status" value="1"/>
</dbReference>
<evidence type="ECO:0000313" key="2">
    <source>
        <dbReference type="EMBL" id="MCC1483704.1"/>
    </source>
</evidence>
<dbReference type="SUPFAM" id="SSF56801">
    <property type="entry name" value="Acetyl-CoA synthetase-like"/>
    <property type="match status" value="1"/>
</dbReference>
<dbReference type="InterPro" id="IPR045851">
    <property type="entry name" value="AMP-bd_C_sf"/>
</dbReference>
<dbReference type="RefSeq" id="WP_227476152.1">
    <property type="nucleotide sequence ID" value="NZ_JAFMPT010000003.1"/>
</dbReference>
<evidence type="ECO:0000259" key="1">
    <source>
        <dbReference type="Pfam" id="PF00501"/>
    </source>
</evidence>
<evidence type="ECO:0000313" key="3">
    <source>
        <dbReference type="Proteomes" id="UP000778797"/>
    </source>
</evidence>
<feature type="domain" description="AMP-dependent synthetase/ligase" evidence="1">
    <location>
        <begin position="60"/>
        <end position="204"/>
    </location>
</feature>
<dbReference type="Proteomes" id="UP000778797">
    <property type="component" value="Unassembled WGS sequence"/>
</dbReference>
<name>A0ABS8EKG8_9FLAO</name>
<keyword evidence="3" id="KW-1185">Reference proteome</keyword>
<reference evidence="2" key="1">
    <citation type="submission" date="2021-03" db="EMBL/GenBank/DDBJ databases">
        <authorList>
            <person name="Ping X."/>
        </authorList>
    </citation>
    <scope>NUCLEOTIDE SEQUENCE</scope>
    <source>
        <strain evidence="2">E313</strain>
    </source>
</reference>
<gene>
    <name evidence="2" type="ORF">J1C55_03795</name>
</gene>
<dbReference type="EMBL" id="JAFMPT010000003">
    <property type="protein sequence ID" value="MCC1483704.1"/>
    <property type="molecule type" value="Genomic_DNA"/>
</dbReference>
<dbReference type="Gene3D" id="3.40.50.12780">
    <property type="entry name" value="N-terminal domain of ligase-like"/>
    <property type="match status" value="1"/>
</dbReference>
<protein>
    <submittedName>
        <fullName evidence="2">AMP-binding protein</fullName>
    </submittedName>
</protein>
<dbReference type="PANTHER" id="PTHR43201:SF32">
    <property type="entry name" value="2-SUCCINYLBENZOATE--COA LIGASE, CHLOROPLASTIC_PEROXISOMAL"/>
    <property type="match status" value="1"/>
</dbReference>
<dbReference type="InterPro" id="IPR000873">
    <property type="entry name" value="AMP-dep_synth/lig_dom"/>
</dbReference>
<reference evidence="2" key="2">
    <citation type="submission" date="2021-10" db="EMBL/GenBank/DDBJ databases">
        <title>Genome of Winogradskyella sp. E313.</title>
        <authorList>
            <person name="Zhou Y."/>
        </authorList>
    </citation>
    <scope>NUCLEOTIDE SEQUENCE</scope>
    <source>
        <strain evidence="2">E313</strain>
    </source>
</reference>
<sequence>MTPNYTNIHNRFKYNGQHFNSSQLKELAYNLVKEEKDYKIVIGRFLLDWLDDNATIEVETSGSTGTPKRITIDKQAMVNSALATGSFFKLKPGDSALHCLPTQFIAGKMMLVRALILGLEIDCIAPTTNLVFDYKKHYHFCAMIPLQVANTLAYLSNIKTIIIGGASIGQNVLKKIESCPNHFYETYGMTETVTHVAIKPITSKSQKGEDCFSALPNVLFSIDDKQCLVINALKLSKESIITNDVVDLKSKTTFKWLGRYDSVINSGGLKLFPEQIEQQLQSIIKERFIIASEPDDDLGEKLILIIENPSNDIASIDRCIRDFSNLKKLEIPRKIYALEAFVETQNSKIQRAKTISKALA</sequence>